<reference evidence="1" key="1">
    <citation type="journal article" date="2020" name="mSystems">
        <title>Genome- and Community-Level Interaction Insights into Carbon Utilization and Element Cycling Functions of Hydrothermarchaeota in Hydrothermal Sediment.</title>
        <authorList>
            <person name="Zhou Z."/>
            <person name="Liu Y."/>
            <person name="Xu W."/>
            <person name="Pan J."/>
            <person name="Luo Z.H."/>
            <person name="Li M."/>
        </authorList>
    </citation>
    <scope>NUCLEOTIDE SEQUENCE [LARGE SCALE GENOMIC DNA]</scope>
    <source>
        <strain evidence="1">SpSt-110</strain>
    </source>
</reference>
<comment type="caution">
    <text evidence="1">The sequence shown here is derived from an EMBL/GenBank/DDBJ whole genome shotgun (WGS) entry which is preliminary data.</text>
</comment>
<protein>
    <submittedName>
        <fullName evidence="1">Uncharacterized protein</fullName>
    </submittedName>
</protein>
<evidence type="ECO:0000313" key="1">
    <source>
        <dbReference type="EMBL" id="HHP67946.1"/>
    </source>
</evidence>
<dbReference type="EMBL" id="DRYK01000055">
    <property type="protein sequence ID" value="HHP67946.1"/>
    <property type="molecule type" value="Genomic_DNA"/>
</dbReference>
<organism evidence="1">
    <name type="scientific">Thermogladius calderae</name>
    <dbReference type="NCBI Taxonomy" id="1200300"/>
    <lineage>
        <taxon>Archaea</taxon>
        <taxon>Thermoproteota</taxon>
        <taxon>Thermoprotei</taxon>
        <taxon>Desulfurococcales</taxon>
        <taxon>Desulfurococcaceae</taxon>
        <taxon>Thermogladius</taxon>
    </lineage>
</organism>
<gene>
    <name evidence="1" type="ORF">ENM60_04055</name>
</gene>
<dbReference type="AlphaFoldDB" id="A0A7J3XZ46"/>
<sequence length="664" mass="74131">MESRAVAYTLPLLLIALVLIASLSWPISQLMNPLFNAIGFIIDGEALRVGDLTGDYLVEVTVVADSPPSCSPLVKTVQVKPGETVYLYFTLSELAGLRDCWRSFREDFARRMNATLGASSSITPGFWIRVLIPDFNGGYYVATHSLGALEYLTMFYASEKHSLIEGYYIASEIVKREPEKMFEAPSILLIGKENLVYRHVNLTPVFNQLSELIGKTKPGVGKFKAVFQGYDSYQSEEIVPCPLDKPYPGAITQPPVCVVYYKDLWATLNTPPDGWVSRVLSSAGKPLDEDASFLWNELVSTFSLEYVFPKDGGWSRSLVEHYLSQLTYDTLRIGTLTGLVKLSDLVRWWFPLLADWNNTLGQPGSYSILTNIPIGLVVSNPYNHSFILDLLLEWWNYTTASNGISFMGIKVSGSDLRILESGSRGVSLASVDLLNGTYGTALLMVPTIFTYGGDGLAYTWYITENETHYIAIPSFTFIPVFWITGLQLEETWTYRYPGARDPLSPNLSDLTWNMSGSVLLEGTLGSDWSVLDQNNHKDADEGNPGVVFNIMYQVVVMVLSMIFNLGLVPVSPLLEGVIDLMLSIAGFVSFDYYYQRVTSINVTLRCRSLENTYIPVQVVKDTAVSMFYKYPPLQLVYWVTIDPSGARRRPLPALQARNQLSLLS</sequence>
<accession>A0A7J3XZ46</accession>
<name>A0A7J3XZ46_9CREN</name>
<proteinExistence type="predicted"/>